<feature type="region of interest" description="Disordered" evidence="1">
    <location>
        <begin position="34"/>
        <end position="63"/>
    </location>
</feature>
<name>A0AA85J7C5_TRIRE</name>
<evidence type="ECO:0000313" key="2">
    <source>
        <dbReference type="Proteomes" id="UP000050795"/>
    </source>
</evidence>
<sequence length="137" mass="16006">MMRKGCRCCCKSRDTDERLYNTTSYRAFYCGPSHKSKLRDDSFEQSVEQNAQDNSPNANTSNCQNVEERQCYQRINSAQQNHDHTNTNKDLSMYTSRYQSDYQIKHTTPPRMIKPKDNLVVGRFQMDGTFLKCYCAS</sequence>
<reference evidence="2" key="1">
    <citation type="submission" date="2022-06" db="EMBL/GenBank/DDBJ databases">
        <authorList>
            <person name="Berger JAMES D."/>
            <person name="Berger JAMES D."/>
        </authorList>
    </citation>
    <scope>NUCLEOTIDE SEQUENCE [LARGE SCALE GENOMIC DNA]</scope>
</reference>
<organism evidence="2 3">
    <name type="scientific">Trichobilharzia regenti</name>
    <name type="common">Nasal bird schistosome</name>
    <dbReference type="NCBI Taxonomy" id="157069"/>
    <lineage>
        <taxon>Eukaryota</taxon>
        <taxon>Metazoa</taxon>
        <taxon>Spiralia</taxon>
        <taxon>Lophotrochozoa</taxon>
        <taxon>Platyhelminthes</taxon>
        <taxon>Trematoda</taxon>
        <taxon>Digenea</taxon>
        <taxon>Strigeidida</taxon>
        <taxon>Schistosomatoidea</taxon>
        <taxon>Schistosomatidae</taxon>
        <taxon>Trichobilharzia</taxon>
    </lineage>
</organism>
<proteinExistence type="predicted"/>
<evidence type="ECO:0000313" key="3">
    <source>
        <dbReference type="WBParaSite" id="TREG1_15540.1"/>
    </source>
</evidence>
<keyword evidence="2" id="KW-1185">Reference proteome</keyword>
<dbReference type="WBParaSite" id="TREG1_15540.1">
    <property type="protein sequence ID" value="TREG1_15540.1"/>
    <property type="gene ID" value="TREG1_15540"/>
</dbReference>
<evidence type="ECO:0000256" key="1">
    <source>
        <dbReference type="SAM" id="MobiDB-lite"/>
    </source>
</evidence>
<dbReference type="AlphaFoldDB" id="A0AA85J7C5"/>
<feature type="compositionally biased region" description="Polar residues" evidence="1">
    <location>
        <begin position="44"/>
        <end position="63"/>
    </location>
</feature>
<protein>
    <submittedName>
        <fullName evidence="3">LIM zinc-binding domain-containing protein</fullName>
    </submittedName>
</protein>
<reference evidence="3" key="2">
    <citation type="submission" date="2023-11" db="UniProtKB">
        <authorList>
            <consortium name="WormBaseParasite"/>
        </authorList>
    </citation>
    <scope>IDENTIFICATION</scope>
</reference>
<dbReference type="Proteomes" id="UP000050795">
    <property type="component" value="Unassembled WGS sequence"/>
</dbReference>
<accession>A0AA85J7C5</accession>